<evidence type="ECO:0000259" key="4">
    <source>
        <dbReference type="PROSITE" id="PS51088"/>
    </source>
</evidence>
<evidence type="ECO:0000313" key="5">
    <source>
        <dbReference type="EMBL" id="KAF6232252.1"/>
    </source>
</evidence>
<dbReference type="OrthoDB" id="10006572at2759"/>
<dbReference type="Proteomes" id="UP000578531">
    <property type="component" value="Unassembled WGS sequence"/>
</dbReference>
<name>A0A8H6FPF2_9LECA</name>
<dbReference type="InterPro" id="IPR000818">
    <property type="entry name" value="TEA/ATTS_dom"/>
</dbReference>
<evidence type="ECO:0000256" key="3">
    <source>
        <dbReference type="SAM" id="MobiDB-lite"/>
    </source>
</evidence>
<dbReference type="AlphaFoldDB" id="A0A8H6FPF2"/>
<dbReference type="Pfam" id="PF01285">
    <property type="entry name" value="TEA"/>
    <property type="match status" value="1"/>
</dbReference>
<feature type="domain" description="TEA" evidence="4">
    <location>
        <begin position="65"/>
        <end position="135"/>
    </location>
</feature>
<sequence>MLIDSLKTLPPELREFVYSYLLSGDEDGTVRIRQRRNVEDGLWSTEDLSAVLASNENPIYVARRRQRLHQNWPNEVEDAFFQAMEWLSKYDVRSRRLPSGNRVISELIYELTGQVRSRKQISSHIQELRVYSRLGRTETAQDVDTQQATKVVNPGPAVSYQNSTILTKISDSLSTTASKSKGNLSLHCSTTFAQNLLSLSFVNRLYRNECLHHLASNIRFDFGFDGHALQHFCSTAPAEIFKAMRHLRVTLVEGYMPQLPDLPNLHTLAVDLWPRNPTRRPPNIHRPDSTDRAWGTQTEKLLDGSGVVLAVRARIRLEMRWAADCERFEREYVERGRWRRVNRDNENGASDQEGPTCRRCYELCGNGKTVVEVTGKEKEAASAGHQGVQKVTRPTRPDLDSFSRPNWQHFCYSTTTRSPRS</sequence>
<dbReference type="Gene3D" id="6.10.20.40">
    <property type="entry name" value="TEA/ATTS domain"/>
    <property type="match status" value="1"/>
</dbReference>
<gene>
    <name evidence="5" type="ORF">HO173_009635</name>
</gene>
<evidence type="ECO:0000313" key="6">
    <source>
        <dbReference type="Proteomes" id="UP000578531"/>
    </source>
</evidence>
<reference evidence="5 6" key="1">
    <citation type="journal article" date="2020" name="Genomics">
        <title>Complete, high-quality genomes from long-read metagenomic sequencing of two wolf lichen thalli reveals enigmatic genome architecture.</title>
        <authorList>
            <person name="McKenzie S.K."/>
            <person name="Walston R.F."/>
            <person name="Allen J.L."/>
        </authorList>
    </citation>
    <scope>NUCLEOTIDE SEQUENCE [LARGE SCALE GENOMIC DNA]</scope>
    <source>
        <strain evidence="5">WasteWater2</strain>
    </source>
</reference>
<dbReference type="InterPro" id="IPR038096">
    <property type="entry name" value="TEA/ATTS_sf"/>
</dbReference>
<feature type="DNA-binding region" description="TEA" evidence="2">
    <location>
        <begin position="65"/>
        <end position="135"/>
    </location>
</feature>
<evidence type="ECO:0000256" key="2">
    <source>
        <dbReference type="PROSITE-ProRule" id="PRU00505"/>
    </source>
</evidence>
<dbReference type="SMART" id="SM00426">
    <property type="entry name" value="TEA"/>
    <property type="match status" value="1"/>
</dbReference>
<organism evidence="5 6">
    <name type="scientific">Letharia columbiana</name>
    <dbReference type="NCBI Taxonomy" id="112416"/>
    <lineage>
        <taxon>Eukaryota</taxon>
        <taxon>Fungi</taxon>
        <taxon>Dikarya</taxon>
        <taxon>Ascomycota</taxon>
        <taxon>Pezizomycotina</taxon>
        <taxon>Lecanoromycetes</taxon>
        <taxon>OSLEUM clade</taxon>
        <taxon>Lecanoromycetidae</taxon>
        <taxon>Lecanorales</taxon>
        <taxon>Lecanorineae</taxon>
        <taxon>Parmeliaceae</taxon>
        <taxon>Letharia</taxon>
    </lineage>
</organism>
<accession>A0A8H6FPF2</accession>
<evidence type="ECO:0000256" key="1">
    <source>
        <dbReference type="ARBA" id="ARBA00008421"/>
    </source>
</evidence>
<protein>
    <recommendedName>
        <fullName evidence="4">TEA domain-containing protein</fullName>
    </recommendedName>
</protein>
<comment type="caution">
    <text evidence="5">The sequence shown here is derived from an EMBL/GenBank/DDBJ whole genome shotgun (WGS) entry which is preliminary data.</text>
</comment>
<dbReference type="EMBL" id="JACCJC010000050">
    <property type="protein sequence ID" value="KAF6232252.1"/>
    <property type="molecule type" value="Genomic_DNA"/>
</dbReference>
<feature type="region of interest" description="Disordered" evidence="3">
    <location>
        <begin position="377"/>
        <end position="402"/>
    </location>
</feature>
<dbReference type="GO" id="GO:0003700">
    <property type="term" value="F:DNA-binding transcription factor activity"/>
    <property type="evidence" value="ECO:0007669"/>
    <property type="project" value="InterPro"/>
</dbReference>
<dbReference type="RefSeq" id="XP_037161681.1">
    <property type="nucleotide sequence ID" value="XM_037311525.1"/>
</dbReference>
<dbReference type="GeneID" id="59291286"/>
<proteinExistence type="inferred from homology"/>
<dbReference type="PROSITE" id="PS51088">
    <property type="entry name" value="TEA_2"/>
    <property type="match status" value="1"/>
</dbReference>
<comment type="similarity">
    <text evidence="1">Belongs to the TEC1 family.</text>
</comment>
<keyword evidence="6" id="KW-1185">Reference proteome</keyword>